<dbReference type="KEGG" id="kki:KKKWG1_1868"/>
<protein>
    <submittedName>
        <fullName evidence="2">HTH-type transcriptional repressor NsrR</fullName>
    </submittedName>
</protein>
<evidence type="ECO:0000313" key="2">
    <source>
        <dbReference type="EMBL" id="SQH25682.1"/>
    </source>
</evidence>
<evidence type="ECO:0000313" key="3">
    <source>
        <dbReference type="Proteomes" id="UP000248598"/>
    </source>
</evidence>
<dbReference type="RefSeq" id="WP_003787860.1">
    <property type="nucleotide sequence ID" value="NZ_CP045141.1"/>
</dbReference>
<dbReference type="GeneID" id="93263160"/>
<gene>
    <name evidence="2" type="primary">nsrR</name>
    <name evidence="2" type="ORF">NCTC10529_01895</name>
</gene>
<accession>A0AAX2J6G2</accession>
<dbReference type="SUPFAM" id="SSF46785">
    <property type="entry name" value="Winged helix' DNA-binding domain"/>
    <property type="match status" value="1"/>
</dbReference>
<dbReference type="InterPro" id="IPR036388">
    <property type="entry name" value="WH-like_DNA-bd_sf"/>
</dbReference>
<dbReference type="PANTHER" id="PTHR33221">
    <property type="entry name" value="WINGED HELIX-TURN-HELIX TRANSCRIPTIONAL REGULATOR, RRF2 FAMILY"/>
    <property type="match status" value="1"/>
</dbReference>
<dbReference type="InterPro" id="IPR000944">
    <property type="entry name" value="Tscrpt_reg_Rrf2"/>
</dbReference>
<evidence type="ECO:0000256" key="1">
    <source>
        <dbReference type="ARBA" id="ARBA00023125"/>
    </source>
</evidence>
<dbReference type="Gene3D" id="1.10.10.10">
    <property type="entry name" value="Winged helix-like DNA-binding domain superfamily/Winged helix DNA-binding domain"/>
    <property type="match status" value="1"/>
</dbReference>
<dbReference type="AlphaFoldDB" id="A0AAX2J6G2"/>
<name>A0AAX2J6G2_KINKI</name>
<keyword evidence="1" id="KW-0238">DNA-binding</keyword>
<sequence length="147" mass="16234">MHLTQQTDYALRVLIYAAINDDGLVNIAEIAKVYNISKSHLMKVVTALVKGGFLYSIRGKGGGLRLGKPTAEINVGEVVRLMEPLTIVECFGDRNECLISPHCRLAGILNSGLKVFLSHLDKYTLADLINSDTQKMLYRIEIDKNAS</sequence>
<organism evidence="2 3">
    <name type="scientific">Kingella kingae</name>
    <dbReference type="NCBI Taxonomy" id="504"/>
    <lineage>
        <taxon>Bacteria</taxon>
        <taxon>Pseudomonadati</taxon>
        <taxon>Pseudomonadota</taxon>
        <taxon>Betaproteobacteria</taxon>
        <taxon>Neisseriales</taxon>
        <taxon>Neisseriaceae</taxon>
        <taxon>Kingella</taxon>
    </lineage>
</organism>
<dbReference type="Pfam" id="PF02082">
    <property type="entry name" value="Rrf2"/>
    <property type="match status" value="1"/>
</dbReference>
<dbReference type="GO" id="GO:0003700">
    <property type="term" value="F:DNA-binding transcription factor activity"/>
    <property type="evidence" value="ECO:0007669"/>
    <property type="project" value="TreeGrafter"/>
</dbReference>
<dbReference type="Proteomes" id="UP000248598">
    <property type="component" value="Chromosome 1"/>
</dbReference>
<dbReference type="GO" id="GO:0005829">
    <property type="term" value="C:cytosol"/>
    <property type="evidence" value="ECO:0007669"/>
    <property type="project" value="TreeGrafter"/>
</dbReference>
<dbReference type="InterPro" id="IPR036390">
    <property type="entry name" value="WH_DNA-bd_sf"/>
</dbReference>
<dbReference type="PROSITE" id="PS51197">
    <property type="entry name" value="HTH_RRF2_2"/>
    <property type="match status" value="1"/>
</dbReference>
<reference evidence="2 3" key="1">
    <citation type="submission" date="2018-06" db="EMBL/GenBank/DDBJ databases">
        <authorList>
            <consortium name="Pathogen Informatics"/>
            <person name="Doyle S."/>
        </authorList>
    </citation>
    <scope>NUCLEOTIDE SEQUENCE [LARGE SCALE GENOMIC DNA]</scope>
    <source>
        <strain evidence="2 3">NCTC10529</strain>
    </source>
</reference>
<dbReference type="GO" id="GO:0003677">
    <property type="term" value="F:DNA binding"/>
    <property type="evidence" value="ECO:0007669"/>
    <property type="project" value="UniProtKB-KW"/>
</dbReference>
<dbReference type="NCBIfam" id="TIGR00738">
    <property type="entry name" value="rrf2_super"/>
    <property type="match status" value="1"/>
</dbReference>
<dbReference type="PANTHER" id="PTHR33221:SF4">
    <property type="entry name" value="HTH-TYPE TRANSCRIPTIONAL REPRESSOR NSRR"/>
    <property type="match status" value="1"/>
</dbReference>
<proteinExistence type="predicted"/>
<dbReference type="EMBL" id="LS483426">
    <property type="protein sequence ID" value="SQH25682.1"/>
    <property type="molecule type" value="Genomic_DNA"/>
</dbReference>